<feature type="compositionally biased region" description="Basic residues" evidence="1">
    <location>
        <begin position="42"/>
        <end position="55"/>
    </location>
</feature>
<feature type="compositionally biased region" description="Basic residues" evidence="1">
    <location>
        <begin position="1"/>
        <end position="35"/>
    </location>
</feature>
<evidence type="ECO:0000313" key="2">
    <source>
        <dbReference type="EMBL" id="CAA9224306.1"/>
    </source>
</evidence>
<dbReference type="AlphaFoldDB" id="A0A6J4HL21"/>
<protein>
    <submittedName>
        <fullName evidence="2">Uncharacterized protein</fullName>
    </submittedName>
</protein>
<name>A0A6J4HL21_9ACTN</name>
<sequence length="55" mass="6401">DRPRHGVAHRGQRRPARHGPVGRRRGRGAVRRRGGRAGPVRLAHRRPVRDHHDRR</sequence>
<reference evidence="2" key="1">
    <citation type="submission" date="2020-02" db="EMBL/GenBank/DDBJ databases">
        <authorList>
            <person name="Meier V. D."/>
        </authorList>
    </citation>
    <scope>NUCLEOTIDE SEQUENCE</scope>
    <source>
        <strain evidence="2">AVDCRST_MAG41</strain>
    </source>
</reference>
<evidence type="ECO:0000256" key="1">
    <source>
        <dbReference type="SAM" id="MobiDB-lite"/>
    </source>
</evidence>
<feature type="non-terminal residue" evidence="2">
    <location>
        <position position="1"/>
    </location>
</feature>
<feature type="non-terminal residue" evidence="2">
    <location>
        <position position="55"/>
    </location>
</feature>
<accession>A0A6J4HL21</accession>
<dbReference type="EMBL" id="CADCTP010000068">
    <property type="protein sequence ID" value="CAA9224306.1"/>
    <property type="molecule type" value="Genomic_DNA"/>
</dbReference>
<gene>
    <name evidence="2" type="ORF">AVDCRST_MAG41-662</name>
</gene>
<feature type="region of interest" description="Disordered" evidence="1">
    <location>
        <begin position="1"/>
        <end position="55"/>
    </location>
</feature>
<organism evidence="2">
    <name type="scientific">uncultured Mycobacteriales bacterium</name>
    <dbReference type="NCBI Taxonomy" id="581187"/>
    <lineage>
        <taxon>Bacteria</taxon>
        <taxon>Bacillati</taxon>
        <taxon>Actinomycetota</taxon>
        <taxon>Actinomycetes</taxon>
        <taxon>Mycobacteriales</taxon>
        <taxon>environmental samples</taxon>
    </lineage>
</organism>
<proteinExistence type="predicted"/>